<dbReference type="InterPro" id="IPR050348">
    <property type="entry name" value="Protein-Tyr_Phosphatase"/>
</dbReference>
<evidence type="ECO:0000313" key="5">
    <source>
        <dbReference type="Proteomes" id="UP000187209"/>
    </source>
</evidence>
<dbReference type="PANTHER" id="PTHR19134">
    <property type="entry name" value="RECEPTOR-TYPE TYROSINE-PROTEIN PHOSPHATASE"/>
    <property type="match status" value="1"/>
</dbReference>
<evidence type="ECO:0000313" key="4">
    <source>
        <dbReference type="EMBL" id="OMJ69939.1"/>
    </source>
</evidence>
<dbReference type="InterPro" id="IPR016130">
    <property type="entry name" value="Tyr_Pase_AS"/>
</dbReference>
<dbReference type="AlphaFoldDB" id="A0A1R2AZJ7"/>
<keyword evidence="5" id="KW-1185">Reference proteome</keyword>
<dbReference type="SUPFAM" id="SSF52799">
    <property type="entry name" value="(Phosphotyrosine protein) phosphatases II"/>
    <property type="match status" value="1"/>
</dbReference>
<evidence type="ECO:0008006" key="6">
    <source>
        <dbReference type="Google" id="ProtNLM"/>
    </source>
</evidence>
<dbReference type="Gene3D" id="3.90.190.10">
    <property type="entry name" value="Protein tyrosine phosphatase superfamily"/>
    <property type="match status" value="1"/>
</dbReference>
<dbReference type="PRINTS" id="PR00700">
    <property type="entry name" value="PRTYPHPHTASE"/>
</dbReference>
<dbReference type="InterPro" id="IPR003595">
    <property type="entry name" value="Tyr_Pase_cat"/>
</dbReference>
<dbReference type="PROSITE" id="PS50056">
    <property type="entry name" value="TYR_PHOSPHATASE_2"/>
    <property type="match status" value="1"/>
</dbReference>
<dbReference type="InterPro" id="IPR029021">
    <property type="entry name" value="Prot-tyrosine_phosphatase-like"/>
</dbReference>
<feature type="domain" description="Tyrosine specific protein phosphatases" evidence="3">
    <location>
        <begin position="238"/>
        <end position="317"/>
    </location>
</feature>
<dbReference type="PROSITE" id="PS00383">
    <property type="entry name" value="TYR_PHOSPHATASE_1"/>
    <property type="match status" value="1"/>
</dbReference>
<feature type="domain" description="Tyrosine-protein phosphatase" evidence="2">
    <location>
        <begin position="58"/>
        <end position="326"/>
    </location>
</feature>
<dbReference type="Pfam" id="PF00102">
    <property type="entry name" value="Y_phosphatase"/>
    <property type="match status" value="1"/>
</dbReference>
<dbReference type="InterPro" id="IPR000242">
    <property type="entry name" value="PTP_cat"/>
</dbReference>
<evidence type="ECO:0000256" key="1">
    <source>
        <dbReference type="SAM" id="Coils"/>
    </source>
</evidence>
<dbReference type="EMBL" id="MPUH01001141">
    <property type="protein sequence ID" value="OMJ69939.1"/>
    <property type="molecule type" value="Genomic_DNA"/>
</dbReference>
<dbReference type="InterPro" id="IPR000387">
    <property type="entry name" value="Tyr_Pase_dom"/>
</dbReference>
<accession>A0A1R2AZJ7</accession>
<dbReference type="Proteomes" id="UP000187209">
    <property type="component" value="Unassembled WGS sequence"/>
</dbReference>
<organism evidence="4 5">
    <name type="scientific">Stentor coeruleus</name>
    <dbReference type="NCBI Taxonomy" id="5963"/>
    <lineage>
        <taxon>Eukaryota</taxon>
        <taxon>Sar</taxon>
        <taxon>Alveolata</taxon>
        <taxon>Ciliophora</taxon>
        <taxon>Postciliodesmatophora</taxon>
        <taxon>Heterotrichea</taxon>
        <taxon>Heterotrichida</taxon>
        <taxon>Stentoridae</taxon>
        <taxon>Stentor</taxon>
    </lineage>
</organism>
<dbReference type="GO" id="GO:0004725">
    <property type="term" value="F:protein tyrosine phosphatase activity"/>
    <property type="evidence" value="ECO:0007669"/>
    <property type="project" value="InterPro"/>
</dbReference>
<dbReference type="SMART" id="SM00194">
    <property type="entry name" value="PTPc"/>
    <property type="match status" value="1"/>
</dbReference>
<reference evidence="4 5" key="1">
    <citation type="submission" date="2016-11" db="EMBL/GenBank/DDBJ databases">
        <title>The macronuclear genome of Stentor coeruleus: a giant cell with tiny introns.</title>
        <authorList>
            <person name="Slabodnick M."/>
            <person name="Ruby J.G."/>
            <person name="Reiff S.B."/>
            <person name="Swart E.C."/>
            <person name="Gosai S."/>
            <person name="Prabakaran S."/>
            <person name="Witkowska E."/>
            <person name="Larue G.E."/>
            <person name="Fisher S."/>
            <person name="Freeman R.M."/>
            <person name="Gunawardena J."/>
            <person name="Chu W."/>
            <person name="Stover N.A."/>
            <person name="Gregory B.D."/>
            <person name="Nowacki M."/>
            <person name="Derisi J."/>
            <person name="Roy S.W."/>
            <person name="Marshall W.F."/>
            <person name="Sood P."/>
        </authorList>
    </citation>
    <scope>NUCLEOTIDE SEQUENCE [LARGE SCALE GENOMIC DNA]</scope>
    <source>
        <strain evidence="4">WM001</strain>
    </source>
</reference>
<keyword evidence="1" id="KW-0175">Coiled coil</keyword>
<dbReference type="SMART" id="SM00404">
    <property type="entry name" value="PTPc_motif"/>
    <property type="match status" value="1"/>
</dbReference>
<sequence length="330" mass="38398">MKKIASVIKTATGEMVISGPLPAHEDLSYFDLGASIHFTAFELGRNLKNYRKLSLNSLIKEFHAVKIIFEQGKYLQMYAGTGKMEMYLNRYEDCLPCIIYIDKRNLVHHDPYINASYISGIDYPEQKDLYIATQAPLPYTISHFWHMVLNQQVGSIFTLCQPLEIKKVTTTKGRCEEYWPAQGKKATFNDLTIENKQESNLKSRQEREIEITYQDKKWTTKQIHFTNWPDKSIPSEKDDLEQLVNELQNEEKKKKKIIIHCSAGVGRTGTLLALTQLKTLIDYQKNNGLDLGISVFSIVRRLREQRVFSVQTIEQYEMINDFVEKWVNRK</sequence>
<gene>
    <name evidence="4" type="ORF">SteCoe_32208</name>
</gene>
<dbReference type="CDD" id="cd00047">
    <property type="entry name" value="PTPc"/>
    <property type="match status" value="1"/>
</dbReference>
<protein>
    <recommendedName>
        <fullName evidence="6">Protein-tyrosine-phosphatase</fullName>
    </recommendedName>
</protein>
<evidence type="ECO:0000259" key="3">
    <source>
        <dbReference type="PROSITE" id="PS50056"/>
    </source>
</evidence>
<evidence type="ECO:0000259" key="2">
    <source>
        <dbReference type="PROSITE" id="PS50055"/>
    </source>
</evidence>
<comment type="caution">
    <text evidence="4">The sequence shown here is derived from an EMBL/GenBank/DDBJ whole genome shotgun (WGS) entry which is preliminary data.</text>
</comment>
<dbReference type="PANTHER" id="PTHR19134:SF449">
    <property type="entry name" value="TYROSINE-PROTEIN PHOSPHATASE 1"/>
    <property type="match status" value="1"/>
</dbReference>
<dbReference type="OrthoDB" id="282898at2759"/>
<dbReference type="PROSITE" id="PS50055">
    <property type="entry name" value="TYR_PHOSPHATASE_PTP"/>
    <property type="match status" value="1"/>
</dbReference>
<proteinExistence type="predicted"/>
<feature type="coiled-coil region" evidence="1">
    <location>
        <begin position="233"/>
        <end position="260"/>
    </location>
</feature>
<name>A0A1R2AZJ7_9CILI</name>